<evidence type="ECO:0000313" key="2">
    <source>
        <dbReference type="EMBL" id="KUK80240.1"/>
    </source>
</evidence>
<dbReference type="Pfam" id="PF00929">
    <property type="entry name" value="RNase_T"/>
    <property type="match status" value="1"/>
</dbReference>
<dbReference type="InterPro" id="IPR013520">
    <property type="entry name" value="Ribonucl_H"/>
</dbReference>
<keyword evidence="2" id="KW-0269">Exonuclease</keyword>
<evidence type="ECO:0000313" key="3">
    <source>
        <dbReference type="Proteomes" id="UP000054092"/>
    </source>
</evidence>
<organism evidence="2 3">
    <name type="scientific">Mesotoga prima</name>
    <dbReference type="NCBI Taxonomy" id="1184387"/>
    <lineage>
        <taxon>Bacteria</taxon>
        <taxon>Thermotogati</taxon>
        <taxon>Thermotogota</taxon>
        <taxon>Thermotogae</taxon>
        <taxon>Kosmotogales</taxon>
        <taxon>Kosmotogaceae</taxon>
        <taxon>Mesotoga</taxon>
    </lineage>
</organism>
<dbReference type="PATRIC" id="fig|1184387.3.peg.1515"/>
<accession>A0A101HNP7</accession>
<dbReference type="NCBIfam" id="TIGR00573">
    <property type="entry name" value="dnaq"/>
    <property type="match status" value="1"/>
</dbReference>
<dbReference type="SUPFAM" id="SSF53098">
    <property type="entry name" value="Ribonuclease H-like"/>
    <property type="match status" value="1"/>
</dbReference>
<dbReference type="Gene3D" id="3.30.420.10">
    <property type="entry name" value="Ribonuclease H-like superfamily/Ribonuclease H"/>
    <property type="match status" value="1"/>
</dbReference>
<dbReference type="InterPro" id="IPR006054">
    <property type="entry name" value="DnaQ"/>
</dbReference>
<proteinExistence type="predicted"/>
<dbReference type="AlphaFoldDB" id="A0A101HNP7"/>
<dbReference type="PANTHER" id="PTHR30231:SF41">
    <property type="entry name" value="DNA POLYMERASE III SUBUNIT EPSILON"/>
    <property type="match status" value="1"/>
</dbReference>
<dbReference type="EMBL" id="LGGP01000185">
    <property type="protein sequence ID" value="KUK80240.1"/>
    <property type="molecule type" value="Genomic_DNA"/>
</dbReference>
<comment type="caution">
    <text evidence="2">The sequence shown here is derived from an EMBL/GenBank/DDBJ whole genome shotgun (WGS) entry which is preliminary data.</text>
</comment>
<keyword evidence="2" id="KW-0378">Hydrolase</keyword>
<name>A0A101HNP7_9BACT</name>
<dbReference type="FunFam" id="3.30.420.10:FF:000045">
    <property type="entry name" value="3'-5' exonuclease DinG"/>
    <property type="match status" value="1"/>
</dbReference>
<dbReference type="GO" id="GO:0003677">
    <property type="term" value="F:DNA binding"/>
    <property type="evidence" value="ECO:0007669"/>
    <property type="project" value="InterPro"/>
</dbReference>
<dbReference type="GO" id="GO:0008408">
    <property type="term" value="F:3'-5' exonuclease activity"/>
    <property type="evidence" value="ECO:0007669"/>
    <property type="project" value="TreeGrafter"/>
</dbReference>
<dbReference type="InterPro" id="IPR012337">
    <property type="entry name" value="RNaseH-like_sf"/>
</dbReference>
<dbReference type="Proteomes" id="UP000054092">
    <property type="component" value="Unassembled WGS sequence"/>
</dbReference>
<dbReference type="GO" id="GO:0003887">
    <property type="term" value="F:DNA-directed DNA polymerase activity"/>
    <property type="evidence" value="ECO:0007669"/>
    <property type="project" value="InterPro"/>
</dbReference>
<gene>
    <name evidence="2" type="ORF">XD94_1088</name>
</gene>
<dbReference type="CDD" id="cd06127">
    <property type="entry name" value="DEDDh"/>
    <property type="match status" value="1"/>
</dbReference>
<dbReference type="GO" id="GO:0045004">
    <property type="term" value="P:DNA replication proofreading"/>
    <property type="evidence" value="ECO:0007669"/>
    <property type="project" value="TreeGrafter"/>
</dbReference>
<evidence type="ECO:0000259" key="1">
    <source>
        <dbReference type="SMART" id="SM00479"/>
    </source>
</evidence>
<dbReference type="PANTHER" id="PTHR30231">
    <property type="entry name" value="DNA POLYMERASE III SUBUNIT EPSILON"/>
    <property type="match status" value="1"/>
</dbReference>
<sequence>MKKIYLVIDTETTGSSPLSGDRILEIAAIPVYGNKILHNLSFQSLVNPLVKIPAQITGIHGLKNEDVSEEPTMAEVFPRFRDYVGGATLVGHNIVNDMTFFDIASKETGVLPLVNNYIDTIDIAHEVFFEGPYSLTNIAKRLKIRDVPTHRAMDDARVTAKVFLALARRLGGVFEMIKYEKKWRG</sequence>
<reference evidence="3" key="1">
    <citation type="journal article" date="2015" name="MBio">
        <title>Genome-Resolved Metagenomic Analysis Reveals Roles for Candidate Phyla and Other Microbial Community Members in Biogeochemical Transformations in Oil Reservoirs.</title>
        <authorList>
            <person name="Hu P."/>
            <person name="Tom L."/>
            <person name="Singh A."/>
            <person name="Thomas B.C."/>
            <person name="Baker B.J."/>
            <person name="Piceno Y.M."/>
            <person name="Andersen G.L."/>
            <person name="Banfield J.F."/>
        </authorList>
    </citation>
    <scope>NUCLEOTIDE SEQUENCE [LARGE SCALE GENOMIC DNA]</scope>
</reference>
<keyword evidence="2" id="KW-0540">Nuclease</keyword>
<dbReference type="InterPro" id="IPR036397">
    <property type="entry name" value="RNaseH_sf"/>
</dbReference>
<feature type="domain" description="Exonuclease" evidence="1">
    <location>
        <begin position="4"/>
        <end position="172"/>
    </location>
</feature>
<protein>
    <submittedName>
        <fullName evidence="2">Exonuclease, DNA polymerase III, epsilon subunit family</fullName>
    </submittedName>
</protein>
<dbReference type="SMART" id="SM00479">
    <property type="entry name" value="EXOIII"/>
    <property type="match status" value="1"/>
</dbReference>
<dbReference type="GO" id="GO:0005829">
    <property type="term" value="C:cytosol"/>
    <property type="evidence" value="ECO:0007669"/>
    <property type="project" value="TreeGrafter"/>
</dbReference>